<dbReference type="InterPro" id="IPR036388">
    <property type="entry name" value="WH-like_DNA-bd_sf"/>
</dbReference>
<feature type="domain" description="HTH marR-type" evidence="2">
    <location>
        <begin position="18"/>
        <end position="64"/>
    </location>
</feature>
<dbReference type="PANTHER" id="PTHR18964">
    <property type="entry name" value="ROK (REPRESSOR, ORF, KINASE) FAMILY"/>
    <property type="match status" value="1"/>
</dbReference>
<dbReference type="PANTHER" id="PTHR18964:SF149">
    <property type="entry name" value="BIFUNCTIONAL UDP-N-ACETYLGLUCOSAMINE 2-EPIMERASE_N-ACETYLMANNOSAMINE KINASE"/>
    <property type="match status" value="1"/>
</dbReference>
<dbReference type="Gene3D" id="3.30.420.40">
    <property type="match status" value="2"/>
</dbReference>
<dbReference type="PROSITE" id="PS01125">
    <property type="entry name" value="ROK"/>
    <property type="match status" value="1"/>
</dbReference>
<dbReference type="Gene3D" id="1.10.10.10">
    <property type="entry name" value="Winged helix-like DNA-binding domain superfamily/Winged helix DNA-binding domain"/>
    <property type="match status" value="1"/>
</dbReference>
<dbReference type="InterPro" id="IPR049874">
    <property type="entry name" value="ROK_cs"/>
</dbReference>
<evidence type="ECO:0000313" key="4">
    <source>
        <dbReference type="Proteomes" id="UP001202922"/>
    </source>
</evidence>
<dbReference type="SUPFAM" id="SSF46785">
    <property type="entry name" value="Winged helix' DNA-binding domain"/>
    <property type="match status" value="1"/>
</dbReference>
<dbReference type="InterPro" id="IPR043129">
    <property type="entry name" value="ATPase_NBD"/>
</dbReference>
<evidence type="ECO:0000256" key="1">
    <source>
        <dbReference type="ARBA" id="ARBA00006479"/>
    </source>
</evidence>
<proteinExistence type="inferred from homology"/>
<dbReference type="Pfam" id="PF00480">
    <property type="entry name" value="ROK"/>
    <property type="match status" value="1"/>
</dbReference>
<dbReference type="RefSeq" id="WP_241055717.1">
    <property type="nucleotide sequence ID" value="NZ_JAKZBV010000001.1"/>
</dbReference>
<evidence type="ECO:0000313" key="3">
    <source>
        <dbReference type="EMBL" id="MCH6471778.1"/>
    </source>
</evidence>
<gene>
    <name evidence="3" type="ORF">L0M17_17690</name>
</gene>
<name>A0ABS9U514_9MICC</name>
<dbReference type="InterPro" id="IPR000835">
    <property type="entry name" value="HTH_MarR-typ"/>
</dbReference>
<keyword evidence="4" id="KW-1185">Reference proteome</keyword>
<dbReference type="InterPro" id="IPR036390">
    <property type="entry name" value="WH_DNA-bd_sf"/>
</dbReference>
<dbReference type="Pfam" id="PF01047">
    <property type="entry name" value="MarR"/>
    <property type="match status" value="1"/>
</dbReference>
<accession>A0ABS9U514</accession>
<organism evidence="3 4">
    <name type="scientific">Sinomonas terrae</name>
    <dbReference type="NCBI Taxonomy" id="2908838"/>
    <lineage>
        <taxon>Bacteria</taxon>
        <taxon>Bacillati</taxon>
        <taxon>Actinomycetota</taxon>
        <taxon>Actinomycetes</taxon>
        <taxon>Micrococcales</taxon>
        <taxon>Micrococcaceae</taxon>
        <taxon>Sinomonas</taxon>
    </lineage>
</organism>
<dbReference type="SUPFAM" id="SSF53067">
    <property type="entry name" value="Actin-like ATPase domain"/>
    <property type="match status" value="1"/>
</dbReference>
<comment type="caution">
    <text evidence="3">The sequence shown here is derived from an EMBL/GenBank/DDBJ whole genome shotgun (WGS) entry which is preliminary data.</text>
</comment>
<evidence type="ECO:0000259" key="2">
    <source>
        <dbReference type="Pfam" id="PF01047"/>
    </source>
</evidence>
<comment type="similarity">
    <text evidence="1">Belongs to the ROK (NagC/XylR) family.</text>
</comment>
<reference evidence="3 4" key="1">
    <citation type="submission" date="2022-03" db="EMBL/GenBank/DDBJ databases">
        <title>Sinomonas sp. isolated from a soil.</title>
        <authorList>
            <person name="Han J."/>
            <person name="Kim D.-U."/>
        </authorList>
    </citation>
    <scope>NUCLEOTIDE SEQUENCE [LARGE SCALE GENOMIC DNA]</scope>
    <source>
        <strain evidence="3 4">5-5</strain>
    </source>
</reference>
<dbReference type="InterPro" id="IPR000600">
    <property type="entry name" value="ROK"/>
</dbReference>
<dbReference type="EMBL" id="JAKZBV010000001">
    <property type="protein sequence ID" value="MCH6471778.1"/>
    <property type="molecule type" value="Genomic_DNA"/>
</dbReference>
<dbReference type="Proteomes" id="UP001202922">
    <property type="component" value="Unassembled WGS sequence"/>
</dbReference>
<sequence length="400" mass="42548">MHKPNDVPYLIRRTHEERILATLRENGPLTRSELEKRVGLSRTTLSDITAALLRRGALVEREHQVERRGRGRPAARLALDPSSGQFLGVDFGHRRVHIAVVNASNEIIVSGERAYASETPWSERVDATLDLVEELTRTARVGLLALEGIGIGVPGPLSTAFGGLERASPLWRAQGRDELLDLIRTQFAARYAAPLTLDNNTRLAALGEAVWGQSSETDSLLFIRLSDGVGGGLVVGGRLISGASAAAGEIGHVTVEPEGLQCWCGKNGCLETVASVPAIRERLAVLQQRPGLGGQADVIRRAAEATGRVLAAIAVVMDPRDVVIAGDVLRFPGFAEAASSAFAREALPVGAGSRLRVSTLRDEAGALGAITAAFHRSPLLFGYPGLAAIPNPIDPERLHA</sequence>
<protein>
    <submittedName>
        <fullName evidence="3">ROK family protein</fullName>
    </submittedName>
</protein>